<name>A0A4R7VE82_9PSED</name>
<dbReference type="Gene3D" id="3.40.50.1820">
    <property type="entry name" value="alpha/beta hydrolase"/>
    <property type="match status" value="1"/>
</dbReference>
<reference evidence="2 3" key="1">
    <citation type="submission" date="2019-03" db="EMBL/GenBank/DDBJ databases">
        <title>Genomic analyses of the natural microbiome of Caenorhabditis elegans.</title>
        <authorList>
            <person name="Samuel B."/>
        </authorList>
    </citation>
    <scope>NUCLEOTIDE SEQUENCE [LARGE SCALE GENOMIC DNA]</scope>
    <source>
        <strain evidence="2 3">BIGb0525</strain>
    </source>
</reference>
<dbReference type="InterPro" id="IPR013094">
    <property type="entry name" value="AB_hydrolase_3"/>
</dbReference>
<dbReference type="InterPro" id="IPR029058">
    <property type="entry name" value="AB_hydrolase_fold"/>
</dbReference>
<dbReference type="Proteomes" id="UP000295804">
    <property type="component" value="Unassembled WGS sequence"/>
</dbReference>
<keyword evidence="2" id="KW-0378">Hydrolase</keyword>
<organism evidence="2 3">
    <name type="scientific">Pseudomonas helmanticensis</name>
    <dbReference type="NCBI Taxonomy" id="1471381"/>
    <lineage>
        <taxon>Bacteria</taxon>
        <taxon>Pseudomonadati</taxon>
        <taxon>Pseudomonadota</taxon>
        <taxon>Gammaproteobacteria</taxon>
        <taxon>Pseudomonadales</taxon>
        <taxon>Pseudomonadaceae</taxon>
        <taxon>Pseudomonas</taxon>
    </lineage>
</organism>
<gene>
    <name evidence="2" type="ORF">EDF87_10652</name>
</gene>
<comment type="caution">
    <text evidence="2">The sequence shown here is derived from an EMBL/GenBank/DDBJ whole genome shotgun (WGS) entry which is preliminary data.</text>
</comment>
<feature type="domain" description="Alpha/beta hydrolase fold-3" evidence="1">
    <location>
        <begin position="2"/>
        <end position="56"/>
    </location>
</feature>
<protein>
    <submittedName>
        <fullName evidence="2">Alpha/beta hydrolase family protein</fullName>
    </submittedName>
</protein>
<evidence type="ECO:0000259" key="1">
    <source>
        <dbReference type="Pfam" id="PF07859"/>
    </source>
</evidence>
<proteinExistence type="predicted"/>
<accession>A0A4R7VE82</accession>
<evidence type="ECO:0000313" key="3">
    <source>
        <dbReference type="Proteomes" id="UP000295804"/>
    </source>
</evidence>
<sequence>MPLHAILDQLKGLPPALVQIPEMEVQRDEGDACARKLDAAGVPVIAVRCKGMIHDFDLLYVLDQVVGTRGAVGQADQEIKQHLNKRCNPHRGGLVAPVGIFRISIGFCAPTPAPAFRHSLSFEDDYHDRAFPRNRGAPQLSPMSAPTIYKYPRLHPALLYGGWREIQSPLQTAFQLHLFSCSCIYFQLSQLPPTSAGPDAEWCGCRKGRCGQWVSGAPLATD</sequence>
<dbReference type="GO" id="GO:0016787">
    <property type="term" value="F:hydrolase activity"/>
    <property type="evidence" value="ECO:0007669"/>
    <property type="project" value="UniProtKB-KW"/>
</dbReference>
<dbReference type="SUPFAM" id="SSF53474">
    <property type="entry name" value="alpha/beta-Hydrolases"/>
    <property type="match status" value="1"/>
</dbReference>
<dbReference type="EMBL" id="SOCQ01000006">
    <property type="protein sequence ID" value="TDV47482.1"/>
    <property type="molecule type" value="Genomic_DNA"/>
</dbReference>
<dbReference type="AlphaFoldDB" id="A0A4R7VE82"/>
<evidence type="ECO:0000313" key="2">
    <source>
        <dbReference type="EMBL" id="TDV47482.1"/>
    </source>
</evidence>
<dbReference type="Pfam" id="PF07859">
    <property type="entry name" value="Abhydrolase_3"/>
    <property type="match status" value="1"/>
</dbReference>